<evidence type="ECO:0000313" key="1">
    <source>
        <dbReference type="EMBL" id="KAK5927126.1"/>
    </source>
</evidence>
<sequence>MISSMFSCQIVQHQQPSADSEEWAQLSLWMRLVSARLQCSSAAADTTPLAGLYPGKTLLLLPDPPVLNTRRARTQHGNLHQAH</sequence>
<gene>
    <name evidence="1" type="ORF">CgunFtcFv8_022645</name>
</gene>
<keyword evidence="2" id="KW-1185">Reference proteome</keyword>
<comment type="caution">
    <text evidence="1">The sequence shown here is derived from an EMBL/GenBank/DDBJ whole genome shotgun (WGS) entry which is preliminary data.</text>
</comment>
<protein>
    <submittedName>
        <fullName evidence="1">Uncharacterized protein</fullName>
    </submittedName>
</protein>
<organism evidence="1 2">
    <name type="scientific">Champsocephalus gunnari</name>
    <name type="common">Mackerel icefish</name>
    <dbReference type="NCBI Taxonomy" id="52237"/>
    <lineage>
        <taxon>Eukaryota</taxon>
        <taxon>Metazoa</taxon>
        <taxon>Chordata</taxon>
        <taxon>Craniata</taxon>
        <taxon>Vertebrata</taxon>
        <taxon>Euteleostomi</taxon>
        <taxon>Actinopterygii</taxon>
        <taxon>Neopterygii</taxon>
        <taxon>Teleostei</taxon>
        <taxon>Neoteleostei</taxon>
        <taxon>Acanthomorphata</taxon>
        <taxon>Eupercaria</taxon>
        <taxon>Perciformes</taxon>
        <taxon>Notothenioidei</taxon>
        <taxon>Channichthyidae</taxon>
        <taxon>Champsocephalus</taxon>
    </lineage>
</organism>
<proteinExistence type="predicted"/>
<accession>A0AAN8HSV8</accession>
<evidence type="ECO:0000313" key="2">
    <source>
        <dbReference type="Proteomes" id="UP001331515"/>
    </source>
</evidence>
<name>A0AAN8HSV8_CHAGU</name>
<dbReference type="Proteomes" id="UP001331515">
    <property type="component" value="Unassembled WGS sequence"/>
</dbReference>
<reference evidence="1 2" key="1">
    <citation type="journal article" date="2023" name="Mol. Biol. Evol.">
        <title>Genomics of Secondarily Temperate Adaptation in the Only Non-Antarctic Icefish.</title>
        <authorList>
            <person name="Rivera-Colon A.G."/>
            <person name="Rayamajhi N."/>
            <person name="Minhas B.F."/>
            <person name="Madrigal G."/>
            <person name="Bilyk K.T."/>
            <person name="Yoon V."/>
            <person name="Hune M."/>
            <person name="Gregory S."/>
            <person name="Cheng C.H.C."/>
            <person name="Catchen J.M."/>
        </authorList>
    </citation>
    <scope>NUCLEOTIDE SEQUENCE [LARGE SCALE GENOMIC DNA]</scope>
    <source>
        <tissue evidence="1">White muscle</tissue>
    </source>
</reference>
<dbReference type="EMBL" id="JAURVH010001519">
    <property type="protein sequence ID" value="KAK5927126.1"/>
    <property type="molecule type" value="Genomic_DNA"/>
</dbReference>
<dbReference type="AlphaFoldDB" id="A0AAN8HSV8"/>